<sequence length="586" mass="63355">MPDKKTNPSFSQSSPAKNRVNGEKRPVTRAAQQSDKYKWVTLSNTTLGMLMASINANIIMISLPAIFRGININPLAPDQISYLLWVLMGYTVVTATLLVSFGRLSDIFGRVRLYNLGFAIFTLSSILLFLTPGQGSAGALELIGFRLLQGVGAGFLFSNSTAILTDAFPPWERGMAMGLNQIAFVGGSLLGLLGGGVLAVFHWRLVFLISVPVGILGTAWAYLKLRETGAVNERQRIDLWGNATFAVGLTVLLIALNYGIMPYGTSQTGWGNPLVIAGIAAGLVLLAVFLWVELKVSEPMFRLSLFRIRIFTAGNLSGFLYSVARGGLMFMLVIWLQGIWLPLHGYNFEDTPLWAGIYMTPMMAGFFLMGPLSGWLSDRFGSRGFATGGMLLTLAGFLLLATLPANFPYLTFLLILLLLGLGMGMFAAPNTTAIMNSVPPEYRGVASGMRATIQNTGALLSMSLFFTIVIMGLAAKLPPIMYQGLLSSGIPVAEARQIANLPPTGALFAAFLGYNPMEQLIPQQVLVNLPVATQNLVLGKDFFPSLIAPAFIASMRLTFYFSAVMSVVAAVASFMRGEKYIHGQED</sequence>
<gene>
    <name evidence="9" type="ORF">L7E55_14170</name>
</gene>
<feature type="transmembrane region" description="Helical" evidence="7">
    <location>
        <begin position="353"/>
        <end position="372"/>
    </location>
</feature>
<feature type="transmembrane region" description="Helical" evidence="7">
    <location>
        <begin position="205"/>
        <end position="223"/>
    </location>
</feature>
<dbReference type="Pfam" id="PF07690">
    <property type="entry name" value="MFS_1"/>
    <property type="match status" value="1"/>
</dbReference>
<dbReference type="CDD" id="cd17321">
    <property type="entry name" value="MFS_MMR_MDR_like"/>
    <property type="match status" value="1"/>
</dbReference>
<dbReference type="EMBL" id="JAKOAV010000032">
    <property type="protein sequence ID" value="MDF9409487.1"/>
    <property type="molecule type" value="Genomic_DNA"/>
</dbReference>
<keyword evidence="2" id="KW-0813">Transport</keyword>
<dbReference type="PANTHER" id="PTHR42718">
    <property type="entry name" value="MAJOR FACILITATOR SUPERFAMILY MULTIDRUG TRANSPORTER MFSC"/>
    <property type="match status" value="1"/>
</dbReference>
<feature type="transmembrane region" description="Helical" evidence="7">
    <location>
        <begin position="409"/>
        <end position="428"/>
    </location>
</feature>
<name>A0A9X4H039_9FIRM</name>
<evidence type="ECO:0000256" key="6">
    <source>
        <dbReference type="SAM" id="MobiDB-lite"/>
    </source>
</evidence>
<protein>
    <submittedName>
        <fullName evidence="9">MFS transporter</fullName>
    </submittedName>
</protein>
<comment type="caution">
    <text evidence="9">The sequence shown here is derived from an EMBL/GenBank/DDBJ whole genome shotgun (WGS) entry which is preliminary data.</text>
</comment>
<dbReference type="GO" id="GO:0022857">
    <property type="term" value="F:transmembrane transporter activity"/>
    <property type="evidence" value="ECO:0007669"/>
    <property type="project" value="InterPro"/>
</dbReference>
<dbReference type="InterPro" id="IPR020846">
    <property type="entry name" value="MFS_dom"/>
</dbReference>
<evidence type="ECO:0000256" key="2">
    <source>
        <dbReference type="ARBA" id="ARBA00022448"/>
    </source>
</evidence>
<keyword evidence="10" id="KW-1185">Reference proteome</keyword>
<evidence type="ECO:0000256" key="3">
    <source>
        <dbReference type="ARBA" id="ARBA00022692"/>
    </source>
</evidence>
<organism evidence="9 10">
    <name type="scientific">Pelotomaculum isophthalicicum JI</name>
    <dbReference type="NCBI Taxonomy" id="947010"/>
    <lineage>
        <taxon>Bacteria</taxon>
        <taxon>Bacillati</taxon>
        <taxon>Bacillota</taxon>
        <taxon>Clostridia</taxon>
        <taxon>Eubacteriales</taxon>
        <taxon>Desulfotomaculaceae</taxon>
        <taxon>Pelotomaculum</taxon>
    </lineage>
</organism>
<feature type="region of interest" description="Disordered" evidence="6">
    <location>
        <begin position="1"/>
        <end position="31"/>
    </location>
</feature>
<dbReference type="PROSITE" id="PS50850">
    <property type="entry name" value="MFS"/>
    <property type="match status" value="1"/>
</dbReference>
<dbReference type="Proteomes" id="UP001154312">
    <property type="component" value="Unassembled WGS sequence"/>
</dbReference>
<feature type="domain" description="Major facilitator superfamily (MFS) profile" evidence="8">
    <location>
        <begin position="41"/>
        <end position="581"/>
    </location>
</feature>
<dbReference type="PANTHER" id="PTHR42718:SF9">
    <property type="entry name" value="MAJOR FACILITATOR SUPERFAMILY MULTIDRUG TRANSPORTER MFSC"/>
    <property type="match status" value="1"/>
</dbReference>
<feature type="transmembrane region" description="Helical" evidence="7">
    <location>
        <begin position="82"/>
        <end position="101"/>
    </location>
</feature>
<feature type="compositionally biased region" description="Polar residues" evidence="6">
    <location>
        <begin position="7"/>
        <end position="16"/>
    </location>
</feature>
<dbReference type="InterPro" id="IPR011701">
    <property type="entry name" value="MFS"/>
</dbReference>
<evidence type="ECO:0000256" key="5">
    <source>
        <dbReference type="ARBA" id="ARBA00023136"/>
    </source>
</evidence>
<proteinExistence type="predicted"/>
<evidence type="ECO:0000313" key="9">
    <source>
        <dbReference type="EMBL" id="MDF9409487.1"/>
    </source>
</evidence>
<keyword evidence="3 7" id="KW-0812">Transmembrane</keyword>
<dbReference type="InterPro" id="IPR036259">
    <property type="entry name" value="MFS_trans_sf"/>
</dbReference>
<feature type="transmembrane region" description="Helical" evidence="7">
    <location>
        <begin position="457"/>
        <end position="475"/>
    </location>
</feature>
<dbReference type="RefSeq" id="WP_277444955.1">
    <property type="nucleotide sequence ID" value="NZ_JAKOAV010000032.1"/>
</dbReference>
<feature type="transmembrane region" description="Helical" evidence="7">
    <location>
        <begin position="384"/>
        <end position="403"/>
    </location>
</feature>
<feature type="transmembrane region" description="Helical" evidence="7">
    <location>
        <begin position="273"/>
        <end position="292"/>
    </location>
</feature>
<evidence type="ECO:0000256" key="4">
    <source>
        <dbReference type="ARBA" id="ARBA00022989"/>
    </source>
</evidence>
<dbReference type="Gene3D" id="1.20.1250.20">
    <property type="entry name" value="MFS general substrate transporter like domains"/>
    <property type="match status" value="1"/>
</dbReference>
<feature type="transmembrane region" description="Helical" evidence="7">
    <location>
        <begin position="113"/>
        <end position="131"/>
    </location>
</feature>
<feature type="transmembrane region" description="Helical" evidence="7">
    <location>
        <begin position="313"/>
        <end position="341"/>
    </location>
</feature>
<keyword evidence="5 7" id="KW-0472">Membrane</keyword>
<feature type="transmembrane region" description="Helical" evidence="7">
    <location>
        <begin position="143"/>
        <end position="165"/>
    </location>
</feature>
<keyword evidence="4 7" id="KW-1133">Transmembrane helix</keyword>
<dbReference type="SUPFAM" id="SSF103473">
    <property type="entry name" value="MFS general substrate transporter"/>
    <property type="match status" value="2"/>
</dbReference>
<accession>A0A9X4H039</accession>
<comment type="subcellular location">
    <subcellularLocation>
        <location evidence="1">Cell membrane</location>
        <topology evidence="1">Multi-pass membrane protein</topology>
    </subcellularLocation>
</comment>
<reference evidence="9" key="1">
    <citation type="submission" date="2022-02" db="EMBL/GenBank/DDBJ databases">
        <authorList>
            <person name="Leng L."/>
        </authorList>
    </citation>
    <scope>NUCLEOTIDE SEQUENCE</scope>
    <source>
        <strain evidence="9">JI</strain>
    </source>
</reference>
<evidence type="ECO:0000256" key="1">
    <source>
        <dbReference type="ARBA" id="ARBA00004651"/>
    </source>
</evidence>
<dbReference type="Gene3D" id="1.20.1720.10">
    <property type="entry name" value="Multidrug resistance protein D"/>
    <property type="match status" value="1"/>
</dbReference>
<dbReference type="GO" id="GO:0005886">
    <property type="term" value="C:plasma membrane"/>
    <property type="evidence" value="ECO:0007669"/>
    <property type="project" value="UniProtKB-SubCell"/>
</dbReference>
<dbReference type="AlphaFoldDB" id="A0A9X4H039"/>
<evidence type="ECO:0000256" key="7">
    <source>
        <dbReference type="SAM" id="Phobius"/>
    </source>
</evidence>
<feature type="transmembrane region" description="Helical" evidence="7">
    <location>
        <begin position="177"/>
        <end position="199"/>
    </location>
</feature>
<feature type="transmembrane region" description="Helical" evidence="7">
    <location>
        <begin position="47"/>
        <end position="70"/>
    </location>
</feature>
<evidence type="ECO:0000313" key="10">
    <source>
        <dbReference type="Proteomes" id="UP001154312"/>
    </source>
</evidence>
<feature type="transmembrane region" description="Helical" evidence="7">
    <location>
        <begin position="546"/>
        <end position="572"/>
    </location>
</feature>
<feature type="transmembrane region" description="Helical" evidence="7">
    <location>
        <begin position="243"/>
        <end position="261"/>
    </location>
</feature>
<evidence type="ECO:0000259" key="8">
    <source>
        <dbReference type="PROSITE" id="PS50850"/>
    </source>
</evidence>